<dbReference type="SUPFAM" id="SSF56925">
    <property type="entry name" value="OMPA-like"/>
    <property type="match status" value="1"/>
</dbReference>
<keyword evidence="4" id="KW-1185">Reference proteome</keyword>
<evidence type="ECO:0000313" key="3">
    <source>
        <dbReference type="EMBL" id="MBC9978846.1"/>
    </source>
</evidence>
<dbReference type="RefSeq" id="WP_188102593.1">
    <property type="nucleotide sequence ID" value="NZ_JAANIH010000027.1"/>
</dbReference>
<dbReference type="InterPro" id="IPR000498">
    <property type="entry name" value="OmpA-like_TM_dom"/>
</dbReference>
<feature type="domain" description="Outer membrane protein OmpA-like transmembrane" evidence="2">
    <location>
        <begin position="8"/>
        <end position="73"/>
    </location>
</feature>
<evidence type="ECO:0000256" key="1">
    <source>
        <dbReference type="ARBA" id="ARBA00038306"/>
    </source>
</evidence>
<sequence>MTYAAFPDIRTGYLVGAGAEWAISRNVAVFAEYNYLNFGTRTYNVTDTTGTVNTTYSARTSANLAKLGINYHF</sequence>
<dbReference type="Gene3D" id="2.40.160.20">
    <property type="match status" value="1"/>
</dbReference>
<comment type="similarity">
    <text evidence="1">Belongs to the Omp25/RopB family.</text>
</comment>
<proteinExistence type="inferred from homology"/>
<dbReference type="InterPro" id="IPR051692">
    <property type="entry name" value="OMP-like"/>
</dbReference>
<dbReference type="Proteomes" id="UP000639516">
    <property type="component" value="Unassembled WGS sequence"/>
</dbReference>
<accession>A0ABR7U5N2</accession>
<name>A0ABR7U5N2_9BRAD</name>
<reference evidence="3 4" key="1">
    <citation type="journal article" date="2020" name="Arch. Microbiol.">
        <title>Bradyrhizobium campsiandrae sp. nov., a nitrogen-fixing bacterial strain isolated from a native leguminous tree from the Amazon adapted to flooded conditions.</title>
        <authorList>
            <person name="Cabral Michel D."/>
            <person name="Martins da Costa E."/>
            <person name="Azarias Guimaraes A."/>
            <person name="Soares de Carvalho T."/>
            <person name="Santos de Castro Caputo P."/>
            <person name="Willems A."/>
            <person name="de Souza Moreira F.M."/>
        </authorList>
    </citation>
    <scope>NUCLEOTIDE SEQUENCE [LARGE SCALE GENOMIC DNA]</scope>
    <source>
        <strain evidence="4">INPA 384B</strain>
    </source>
</reference>
<evidence type="ECO:0000313" key="4">
    <source>
        <dbReference type="Proteomes" id="UP000639516"/>
    </source>
</evidence>
<evidence type="ECO:0000259" key="2">
    <source>
        <dbReference type="Pfam" id="PF01389"/>
    </source>
</evidence>
<comment type="caution">
    <text evidence="3">The sequence shown here is derived from an EMBL/GenBank/DDBJ whole genome shotgun (WGS) entry which is preliminary data.</text>
</comment>
<organism evidence="3 4">
    <name type="scientific">Bradyrhizobium campsiandrae</name>
    <dbReference type="NCBI Taxonomy" id="1729892"/>
    <lineage>
        <taxon>Bacteria</taxon>
        <taxon>Pseudomonadati</taxon>
        <taxon>Pseudomonadota</taxon>
        <taxon>Alphaproteobacteria</taxon>
        <taxon>Hyphomicrobiales</taxon>
        <taxon>Nitrobacteraceae</taxon>
        <taxon>Bradyrhizobium</taxon>
    </lineage>
</organism>
<dbReference type="InterPro" id="IPR011250">
    <property type="entry name" value="OMP/PagP_B-barrel"/>
</dbReference>
<gene>
    <name evidence="3" type="ORF">HA482_11565</name>
</gene>
<dbReference type="Pfam" id="PF01389">
    <property type="entry name" value="OmpA_membrane"/>
    <property type="match status" value="1"/>
</dbReference>
<dbReference type="PANTHER" id="PTHR34001:SF3">
    <property type="entry name" value="BLL7405 PROTEIN"/>
    <property type="match status" value="1"/>
</dbReference>
<dbReference type="EMBL" id="JAATTO010000014">
    <property type="protein sequence ID" value="MBC9978846.1"/>
    <property type="molecule type" value="Genomic_DNA"/>
</dbReference>
<dbReference type="PANTHER" id="PTHR34001">
    <property type="entry name" value="BLL7405 PROTEIN"/>
    <property type="match status" value="1"/>
</dbReference>
<protein>
    <recommendedName>
        <fullName evidence="2">Outer membrane protein OmpA-like transmembrane domain-containing protein</fullName>
    </recommendedName>
</protein>